<feature type="domain" description="Sulfatase N-terminal" evidence="5">
    <location>
        <begin position="33"/>
        <end position="400"/>
    </location>
</feature>
<keyword evidence="4" id="KW-0106">Calcium</keyword>
<dbReference type="Gene3D" id="3.40.720.10">
    <property type="entry name" value="Alkaline Phosphatase, subunit A"/>
    <property type="match status" value="1"/>
</dbReference>
<dbReference type="AlphaFoldDB" id="W0F131"/>
<dbReference type="EMBL" id="CP007035">
    <property type="protein sequence ID" value="AHF16697.1"/>
    <property type="molecule type" value="Genomic_DNA"/>
</dbReference>
<evidence type="ECO:0000256" key="1">
    <source>
        <dbReference type="ARBA" id="ARBA00008779"/>
    </source>
</evidence>
<keyword evidence="3" id="KW-0378">Hydrolase</keyword>
<comment type="similarity">
    <text evidence="1">Belongs to the sulfatase family.</text>
</comment>
<dbReference type="OrthoDB" id="9789742at2"/>
<dbReference type="InterPro" id="IPR050738">
    <property type="entry name" value="Sulfatase"/>
</dbReference>
<protein>
    <submittedName>
        <fullName evidence="7">Sulfatase</fullName>
    </submittedName>
</protein>
<name>W0F131_9BACT</name>
<dbReference type="GO" id="GO:0046872">
    <property type="term" value="F:metal ion binding"/>
    <property type="evidence" value="ECO:0007669"/>
    <property type="project" value="UniProtKB-KW"/>
</dbReference>
<evidence type="ECO:0000256" key="2">
    <source>
        <dbReference type="ARBA" id="ARBA00022723"/>
    </source>
</evidence>
<dbReference type="InterPro" id="IPR017850">
    <property type="entry name" value="Alkaline_phosphatase_core_sf"/>
</dbReference>
<dbReference type="PANTHER" id="PTHR42693">
    <property type="entry name" value="ARYLSULFATASE FAMILY MEMBER"/>
    <property type="match status" value="1"/>
</dbReference>
<dbReference type="PROSITE" id="PS00523">
    <property type="entry name" value="SULFATASE_1"/>
    <property type="match status" value="1"/>
</dbReference>
<reference evidence="7 8" key="1">
    <citation type="submission" date="2013-12" db="EMBL/GenBank/DDBJ databases">
        <authorList>
            <consortium name="DOE Joint Genome Institute"/>
            <person name="Eisen J."/>
            <person name="Huntemann M."/>
            <person name="Han J."/>
            <person name="Chen A."/>
            <person name="Kyrpides N."/>
            <person name="Mavromatis K."/>
            <person name="Markowitz V."/>
            <person name="Palaniappan K."/>
            <person name="Ivanova N."/>
            <person name="Schaumberg A."/>
            <person name="Pati A."/>
            <person name="Liolios K."/>
            <person name="Nordberg H.P."/>
            <person name="Cantor M.N."/>
            <person name="Hua S.X."/>
            <person name="Woyke T."/>
        </authorList>
    </citation>
    <scope>NUCLEOTIDE SEQUENCE [LARGE SCALE GENOMIC DNA]</scope>
    <source>
        <strain evidence="8">DSM 19437</strain>
    </source>
</reference>
<accession>W0F131</accession>
<dbReference type="PANTHER" id="PTHR42693:SF53">
    <property type="entry name" value="ENDO-4-O-SULFATASE"/>
    <property type="match status" value="1"/>
</dbReference>
<sequence length="533" mass="61707">MHLLSAKGLHIKNALLLFFVFATFFTNAQTKRPNILIIVSDDHAYQAIGAYGSPYHATPNIDRLAAQGVTYANAFVTNSLCGPSRACLLTGKYSNINGFKDNFSRFDAAQPTFASYLKQAGYQTAWIGKWHLESMPQHFDYFKILPGQGYYYNPNFIDMKGDTATMQGYCTNAITDLTLNWLQQRDTAKPFCIVVGEKATHRSWIPDTADFGAFDKVDFPLPVDFYDDYKDRYAASVNDMNIAHSMRLGYDLKMAADTGFGKDNYTRFTVSQKRYFDKYYDSIYSDFKSRHLSGRALAEWKYQRYMRDYYATGLSLDRNIGRIVDYIDKNGLDKNTIVIYTSDQGMYLGEHNFFDKRFMYEESFKTPFIVRYPQLIKPGREDSTLVMLLDVAPTLVQLAGLQVPPDMQGKSLIPVFKGNGKHFRYEVFYHYYEYPNEHNALPHFGIRTHRYTLIRFYDPKKRQKKINEGSLLIKDYNPKDYWELYDLEADPHEVHNIYGKNKNSVLVKKLKEDLNSLIKKYHQADAETILSGK</sequence>
<evidence type="ECO:0000256" key="4">
    <source>
        <dbReference type="ARBA" id="ARBA00022837"/>
    </source>
</evidence>
<dbReference type="InterPro" id="IPR000917">
    <property type="entry name" value="Sulfatase_N"/>
</dbReference>
<evidence type="ECO:0000313" key="7">
    <source>
        <dbReference type="EMBL" id="AHF16697.1"/>
    </source>
</evidence>
<dbReference type="GO" id="GO:0004065">
    <property type="term" value="F:arylsulfatase activity"/>
    <property type="evidence" value="ECO:0007669"/>
    <property type="project" value="TreeGrafter"/>
</dbReference>
<dbReference type="InterPro" id="IPR024607">
    <property type="entry name" value="Sulfatase_CS"/>
</dbReference>
<dbReference type="HOGENOM" id="CLU_006332_9_3_10"/>
<dbReference type="CDD" id="cd16031">
    <property type="entry name" value="G6S_like"/>
    <property type="match status" value="1"/>
</dbReference>
<evidence type="ECO:0000256" key="3">
    <source>
        <dbReference type="ARBA" id="ARBA00022801"/>
    </source>
</evidence>
<evidence type="ECO:0000259" key="6">
    <source>
        <dbReference type="Pfam" id="PF16347"/>
    </source>
</evidence>
<dbReference type="PROSITE" id="PS00149">
    <property type="entry name" value="SULFATASE_2"/>
    <property type="match status" value="1"/>
</dbReference>
<dbReference type="SUPFAM" id="SSF53649">
    <property type="entry name" value="Alkaline phosphatase-like"/>
    <property type="match status" value="1"/>
</dbReference>
<feature type="domain" description="N-sulphoglucosamine sulphohydrolase C-terminal" evidence="6">
    <location>
        <begin position="472"/>
        <end position="519"/>
    </location>
</feature>
<dbReference type="Proteomes" id="UP000003586">
    <property type="component" value="Chromosome"/>
</dbReference>
<organism evidence="7 8">
    <name type="scientific">Niabella soli DSM 19437</name>
    <dbReference type="NCBI Taxonomy" id="929713"/>
    <lineage>
        <taxon>Bacteria</taxon>
        <taxon>Pseudomonadati</taxon>
        <taxon>Bacteroidota</taxon>
        <taxon>Chitinophagia</taxon>
        <taxon>Chitinophagales</taxon>
        <taxon>Chitinophagaceae</taxon>
        <taxon>Niabella</taxon>
    </lineage>
</organism>
<dbReference type="Pfam" id="PF00884">
    <property type="entry name" value="Sulfatase"/>
    <property type="match status" value="1"/>
</dbReference>
<dbReference type="InterPro" id="IPR032506">
    <property type="entry name" value="SGSH_C"/>
</dbReference>
<evidence type="ECO:0000313" key="8">
    <source>
        <dbReference type="Proteomes" id="UP000003586"/>
    </source>
</evidence>
<dbReference type="RefSeq" id="WP_025299107.1">
    <property type="nucleotide sequence ID" value="NZ_CP007035.1"/>
</dbReference>
<dbReference type="KEGG" id="nso:NIASO_19000"/>
<keyword evidence="8" id="KW-1185">Reference proteome</keyword>
<proteinExistence type="inferred from homology"/>
<gene>
    <name evidence="7" type="ORF">NIASO_19000</name>
</gene>
<keyword evidence="2" id="KW-0479">Metal-binding</keyword>
<dbReference type="eggNOG" id="COG3119">
    <property type="taxonomic scope" value="Bacteria"/>
</dbReference>
<dbReference type="STRING" id="929713.NIASO_19000"/>
<evidence type="ECO:0000259" key="5">
    <source>
        <dbReference type="Pfam" id="PF00884"/>
    </source>
</evidence>
<dbReference type="Pfam" id="PF16347">
    <property type="entry name" value="SGSH_C"/>
    <property type="match status" value="1"/>
</dbReference>